<sequence>MPKPTPPSPMRPSPTRLSPVLLSRVVALTVATTMVCATLPPQAALAQTDTSAVTTPEQPPEALNPAQQVDWVLTHHILPGFDRLAAQSATLAEVAASHCTPDDPALRDAFARAFDAWIAASHLRFGPTETDNRAFALAFWPDSRNKIPGTLRRALTEATRDTLTDADTFASQSVALRGFYALEYLLFDAAIQSEGTADQRCALVAAISADIARTTAAIRDDWHNSYAVTLVSPGPGNRYQSEAEIRQELFKTLTTGFQVLVDMRLGRPLGQFDAPRPNRAEARRSARSQRHIVLTLTAMEPLALALAAGDPALMQDIHAGFAKALTRASALDDPSLAGVADPARRFRIEAVQQEVNDLRSLITTRLGPKLGVTAGFNSLDGD</sequence>
<protein>
    <submittedName>
        <fullName evidence="5">Periplasmic lipoprotein</fullName>
    </submittedName>
</protein>
<keyword evidence="5" id="KW-0449">Lipoprotein</keyword>
<evidence type="ECO:0000259" key="4">
    <source>
        <dbReference type="Pfam" id="PF09375"/>
    </source>
</evidence>
<name>A0AAN1GPC5_9RHOB</name>
<feature type="chain" id="PRO_5042981602" evidence="3">
    <location>
        <begin position="47"/>
        <end position="382"/>
    </location>
</feature>
<accession>A0AAN1GPC5</accession>
<dbReference type="GO" id="GO:0030313">
    <property type="term" value="C:cell envelope"/>
    <property type="evidence" value="ECO:0007669"/>
    <property type="project" value="UniProtKB-SubCell"/>
</dbReference>
<feature type="signal peptide" evidence="3">
    <location>
        <begin position="1"/>
        <end position="46"/>
    </location>
</feature>
<dbReference type="Gene3D" id="1.20.1420.20">
    <property type="entry name" value="M75 peptidase, HXXE motif"/>
    <property type="match status" value="1"/>
</dbReference>
<keyword evidence="2 3" id="KW-0732">Signal</keyword>
<proteinExistence type="predicted"/>
<organism evidence="5 6">
    <name type="scientific">Phaeobacter piscinae</name>
    <dbReference type="NCBI Taxonomy" id="1580596"/>
    <lineage>
        <taxon>Bacteria</taxon>
        <taxon>Pseudomonadati</taxon>
        <taxon>Pseudomonadota</taxon>
        <taxon>Alphaproteobacteria</taxon>
        <taxon>Rhodobacterales</taxon>
        <taxon>Roseobacteraceae</taxon>
        <taxon>Phaeobacter</taxon>
    </lineage>
</organism>
<evidence type="ECO:0000313" key="6">
    <source>
        <dbReference type="Proteomes" id="UP000218606"/>
    </source>
</evidence>
<comment type="subcellular location">
    <subcellularLocation>
        <location evidence="1">Cell envelope</location>
    </subcellularLocation>
</comment>
<dbReference type="CDD" id="cd14659">
    <property type="entry name" value="Imelysin-like_IPPA"/>
    <property type="match status" value="1"/>
</dbReference>
<dbReference type="RefSeq" id="WP_254683505.1">
    <property type="nucleotide sequence ID" value="NZ_CP010715.1"/>
</dbReference>
<dbReference type="Pfam" id="PF09375">
    <property type="entry name" value="Peptidase_M75"/>
    <property type="match status" value="1"/>
</dbReference>
<dbReference type="InterPro" id="IPR018976">
    <property type="entry name" value="Imelysin-like"/>
</dbReference>
<dbReference type="EMBL" id="CP010767">
    <property type="protein sequence ID" value="ATG42712.1"/>
    <property type="molecule type" value="Genomic_DNA"/>
</dbReference>
<reference evidence="5 6" key="1">
    <citation type="journal article" date="2017" name="Front. Microbiol.">
        <title>Phaeobacter piscinae sp. nov., a species of the Roseobacter group and potential aquaculture probiont.</title>
        <authorList>
            <person name="Sonnenschein E.C."/>
            <person name="Phippen C.B.W."/>
            <person name="Nielsen K.F."/>
            <person name="Mateiu R.V."/>
            <person name="Melchiorsen J."/>
            <person name="Gram L."/>
            <person name="Overmann J."/>
            <person name="Freese H.M."/>
        </authorList>
    </citation>
    <scope>NUCLEOTIDE SEQUENCE [LARGE SCALE GENOMIC DNA]</scope>
    <source>
        <strain evidence="5 6">P13</strain>
    </source>
</reference>
<dbReference type="InterPro" id="IPR038352">
    <property type="entry name" value="Imelysin_sf"/>
</dbReference>
<evidence type="ECO:0000313" key="5">
    <source>
        <dbReference type="EMBL" id="ATG42712.1"/>
    </source>
</evidence>
<dbReference type="AlphaFoldDB" id="A0AAN1GPC5"/>
<dbReference type="Proteomes" id="UP000218606">
    <property type="component" value="Chromosome"/>
</dbReference>
<dbReference type="InterPro" id="IPR034984">
    <property type="entry name" value="Imelysin-like_IPPA"/>
</dbReference>
<evidence type="ECO:0000256" key="3">
    <source>
        <dbReference type="SAM" id="SignalP"/>
    </source>
</evidence>
<evidence type="ECO:0000256" key="1">
    <source>
        <dbReference type="ARBA" id="ARBA00004196"/>
    </source>
</evidence>
<evidence type="ECO:0000256" key="2">
    <source>
        <dbReference type="ARBA" id="ARBA00022729"/>
    </source>
</evidence>
<gene>
    <name evidence="5" type="ORF">PhaeoP13_00754</name>
</gene>
<feature type="domain" description="Imelysin-like" evidence="4">
    <location>
        <begin position="77"/>
        <end position="361"/>
    </location>
</feature>